<proteinExistence type="predicted"/>
<gene>
    <name evidence="1" type="ORF">GH808_00860</name>
</gene>
<name>A0ABR6WRL3_9FIRM</name>
<reference evidence="1 2" key="1">
    <citation type="journal article" date="2020" name="mSystems">
        <title>Defining Genomic and Predicted Metabolic Features of the Acetobacterium Genus.</title>
        <authorList>
            <person name="Ross D.E."/>
            <person name="Marshall C.W."/>
            <person name="Gulliver D."/>
            <person name="May H.D."/>
            <person name="Norman R.S."/>
        </authorList>
    </citation>
    <scope>NUCLEOTIDE SEQUENCE [LARGE SCALE GENOMIC DNA]</scope>
    <source>
        <strain evidence="1 2">DSM 8238</strain>
    </source>
</reference>
<accession>A0ABR6WRL3</accession>
<protein>
    <submittedName>
        <fullName evidence="1">Uncharacterized protein</fullName>
    </submittedName>
</protein>
<comment type="caution">
    <text evidence="1">The sequence shown here is derived from an EMBL/GenBank/DDBJ whole genome shotgun (WGS) entry which is preliminary data.</text>
</comment>
<dbReference type="RefSeq" id="WP_186840913.1">
    <property type="nucleotide sequence ID" value="NZ_WJBC01000001.1"/>
</dbReference>
<dbReference type="EMBL" id="WJBC01000001">
    <property type="protein sequence ID" value="MBC3802993.1"/>
    <property type="molecule type" value="Genomic_DNA"/>
</dbReference>
<dbReference type="Proteomes" id="UP000603234">
    <property type="component" value="Unassembled WGS sequence"/>
</dbReference>
<organism evidence="1 2">
    <name type="scientific">Acetobacterium fimetarium</name>
    <dbReference type="NCBI Taxonomy" id="52691"/>
    <lineage>
        <taxon>Bacteria</taxon>
        <taxon>Bacillati</taxon>
        <taxon>Bacillota</taxon>
        <taxon>Clostridia</taxon>
        <taxon>Eubacteriales</taxon>
        <taxon>Eubacteriaceae</taxon>
        <taxon>Acetobacterium</taxon>
    </lineage>
</organism>
<keyword evidence="2" id="KW-1185">Reference proteome</keyword>
<sequence length="72" mass="7839">MPTYPSVVLYAQVDRAVIPKDTQPVEMLVGNPDRLDDGSTDQTARIATESGARLMTPAQKPSGWGIIGERRI</sequence>
<evidence type="ECO:0000313" key="1">
    <source>
        <dbReference type="EMBL" id="MBC3802993.1"/>
    </source>
</evidence>
<evidence type="ECO:0000313" key="2">
    <source>
        <dbReference type="Proteomes" id="UP000603234"/>
    </source>
</evidence>